<evidence type="ECO:0000256" key="3">
    <source>
        <dbReference type="ARBA" id="ARBA00023163"/>
    </source>
</evidence>
<reference evidence="7" key="1">
    <citation type="journal article" date="2019" name="Int. J. Syst. Evol. Microbiol.">
        <title>The Global Catalogue of Microorganisms (GCM) 10K type strain sequencing project: providing services to taxonomists for standard genome sequencing and annotation.</title>
        <authorList>
            <consortium name="The Broad Institute Genomics Platform"/>
            <consortium name="The Broad Institute Genome Sequencing Center for Infectious Disease"/>
            <person name="Wu L."/>
            <person name="Ma J."/>
        </authorList>
    </citation>
    <scope>NUCLEOTIDE SEQUENCE [LARGE SCALE GENOMIC DNA]</scope>
    <source>
        <strain evidence="7">JCM 17688</strain>
    </source>
</reference>
<evidence type="ECO:0000259" key="5">
    <source>
        <dbReference type="PROSITE" id="PS50949"/>
    </source>
</evidence>
<dbReference type="CDD" id="cd07377">
    <property type="entry name" value="WHTH_GntR"/>
    <property type="match status" value="1"/>
</dbReference>
<dbReference type="Pfam" id="PF00392">
    <property type="entry name" value="GntR"/>
    <property type="match status" value="1"/>
</dbReference>
<evidence type="ECO:0000313" key="6">
    <source>
        <dbReference type="EMBL" id="GAA4382609.1"/>
    </source>
</evidence>
<accession>A0ABP8J0D5</accession>
<dbReference type="PRINTS" id="PR00035">
    <property type="entry name" value="HTHGNTR"/>
</dbReference>
<organism evidence="6 7">
    <name type="scientific">Tsukamurella soli</name>
    <dbReference type="NCBI Taxonomy" id="644556"/>
    <lineage>
        <taxon>Bacteria</taxon>
        <taxon>Bacillati</taxon>
        <taxon>Actinomycetota</taxon>
        <taxon>Actinomycetes</taxon>
        <taxon>Mycobacteriales</taxon>
        <taxon>Tsukamurellaceae</taxon>
        <taxon>Tsukamurella</taxon>
    </lineage>
</organism>
<sequence>MESTTDPTQPGHPVPTRRTARADNARPVADVIRQTIVDGGFDGGLPSDDTLAREFRVSRNTVRAALALLREEGWIDRAPRLGTTVAQRTVDHRLDSLRGLKETLTGYGEVRNTVRVATVLVPPPVVARKLELAADEPVVYLERLRHLDGETISLDLTYLASDIGVALLKQDLETNDVFPLIERVAGRPLGDADLSLTAAAADAHSAATLDIAAGAPILLLERLTRLDDGRPVDLEYIRMRADRITMRGTVSRTHHESENP</sequence>
<keyword evidence="2" id="KW-0238">DNA-binding</keyword>
<dbReference type="InterPro" id="IPR011663">
    <property type="entry name" value="UTRA"/>
</dbReference>
<protein>
    <submittedName>
        <fullName evidence="6">GntR family transcriptional regulator</fullName>
    </submittedName>
</protein>
<dbReference type="RefSeq" id="WP_344989235.1">
    <property type="nucleotide sequence ID" value="NZ_BAABFR010000001.1"/>
</dbReference>
<keyword evidence="1" id="KW-0805">Transcription regulation</keyword>
<dbReference type="SMART" id="SM00345">
    <property type="entry name" value="HTH_GNTR"/>
    <property type="match status" value="1"/>
</dbReference>
<dbReference type="SUPFAM" id="SSF46785">
    <property type="entry name" value="Winged helix' DNA-binding domain"/>
    <property type="match status" value="1"/>
</dbReference>
<dbReference type="InterPro" id="IPR036388">
    <property type="entry name" value="WH-like_DNA-bd_sf"/>
</dbReference>
<gene>
    <name evidence="6" type="ORF">GCM10023147_00540</name>
</gene>
<dbReference type="Gene3D" id="3.40.1410.10">
    <property type="entry name" value="Chorismate lyase-like"/>
    <property type="match status" value="1"/>
</dbReference>
<evidence type="ECO:0000256" key="2">
    <source>
        <dbReference type="ARBA" id="ARBA00023125"/>
    </source>
</evidence>
<dbReference type="SMART" id="SM00866">
    <property type="entry name" value="UTRA"/>
    <property type="match status" value="1"/>
</dbReference>
<feature type="domain" description="HTH gntR-type" evidence="5">
    <location>
        <begin position="22"/>
        <end position="88"/>
    </location>
</feature>
<evidence type="ECO:0000256" key="4">
    <source>
        <dbReference type="SAM" id="MobiDB-lite"/>
    </source>
</evidence>
<dbReference type="Proteomes" id="UP001500635">
    <property type="component" value="Unassembled WGS sequence"/>
</dbReference>
<dbReference type="SUPFAM" id="SSF64288">
    <property type="entry name" value="Chorismate lyase-like"/>
    <property type="match status" value="1"/>
</dbReference>
<dbReference type="Gene3D" id="1.10.10.10">
    <property type="entry name" value="Winged helix-like DNA-binding domain superfamily/Winged helix DNA-binding domain"/>
    <property type="match status" value="1"/>
</dbReference>
<dbReference type="PANTHER" id="PTHR44846">
    <property type="entry name" value="MANNOSYL-D-GLYCERATE TRANSPORT/METABOLISM SYSTEM REPRESSOR MNGR-RELATED"/>
    <property type="match status" value="1"/>
</dbReference>
<dbReference type="InterPro" id="IPR000524">
    <property type="entry name" value="Tscrpt_reg_HTH_GntR"/>
</dbReference>
<dbReference type="InterPro" id="IPR028978">
    <property type="entry name" value="Chorismate_lyase_/UTRA_dom_sf"/>
</dbReference>
<name>A0ABP8J0D5_9ACTN</name>
<dbReference type="EMBL" id="BAABFR010000001">
    <property type="protein sequence ID" value="GAA4382609.1"/>
    <property type="molecule type" value="Genomic_DNA"/>
</dbReference>
<feature type="region of interest" description="Disordered" evidence="4">
    <location>
        <begin position="1"/>
        <end position="27"/>
    </location>
</feature>
<comment type="caution">
    <text evidence="6">The sequence shown here is derived from an EMBL/GenBank/DDBJ whole genome shotgun (WGS) entry which is preliminary data.</text>
</comment>
<dbReference type="PROSITE" id="PS50949">
    <property type="entry name" value="HTH_GNTR"/>
    <property type="match status" value="1"/>
</dbReference>
<dbReference type="PANTHER" id="PTHR44846:SF17">
    <property type="entry name" value="GNTR-FAMILY TRANSCRIPTIONAL REGULATOR"/>
    <property type="match status" value="1"/>
</dbReference>
<keyword evidence="7" id="KW-1185">Reference proteome</keyword>
<evidence type="ECO:0000256" key="1">
    <source>
        <dbReference type="ARBA" id="ARBA00023015"/>
    </source>
</evidence>
<proteinExistence type="predicted"/>
<dbReference type="InterPro" id="IPR050679">
    <property type="entry name" value="Bact_HTH_transcr_reg"/>
</dbReference>
<dbReference type="InterPro" id="IPR036390">
    <property type="entry name" value="WH_DNA-bd_sf"/>
</dbReference>
<dbReference type="Pfam" id="PF07702">
    <property type="entry name" value="UTRA"/>
    <property type="match status" value="1"/>
</dbReference>
<keyword evidence="3" id="KW-0804">Transcription</keyword>
<evidence type="ECO:0000313" key="7">
    <source>
        <dbReference type="Proteomes" id="UP001500635"/>
    </source>
</evidence>